<comment type="caution">
    <text evidence="8">The sequence shown here is derived from an EMBL/GenBank/DDBJ whole genome shotgun (WGS) entry which is preliminary data.</text>
</comment>
<keyword evidence="1" id="KW-0808">Transferase</keyword>
<dbReference type="PANTHER" id="PTHR10344:SF4">
    <property type="entry name" value="UMP-CMP KINASE 2, MITOCHONDRIAL"/>
    <property type="match status" value="1"/>
</dbReference>
<dbReference type="Pfam" id="PF02223">
    <property type="entry name" value="Thymidylate_kin"/>
    <property type="match status" value="1"/>
</dbReference>
<reference evidence="8" key="2">
    <citation type="submission" date="2021-04" db="EMBL/GenBank/DDBJ databases">
        <authorList>
            <person name="Podell S."/>
        </authorList>
    </citation>
    <scope>NUCLEOTIDE SEQUENCE</scope>
    <source>
        <strain evidence="8">Hildebrandi</strain>
    </source>
</reference>
<evidence type="ECO:0000313" key="8">
    <source>
        <dbReference type="EMBL" id="KAG7349534.1"/>
    </source>
</evidence>
<dbReference type="OrthoDB" id="425602at2759"/>
<evidence type="ECO:0000256" key="2">
    <source>
        <dbReference type="ARBA" id="ARBA00022727"/>
    </source>
</evidence>
<feature type="region of interest" description="Disordered" evidence="6">
    <location>
        <begin position="265"/>
        <end position="289"/>
    </location>
</feature>
<evidence type="ECO:0000256" key="4">
    <source>
        <dbReference type="ARBA" id="ARBA00022777"/>
    </source>
</evidence>
<dbReference type="Proteomes" id="UP000693970">
    <property type="component" value="Unassembled WGS sequence"/>
</dbReference>
<evidence type="ECO:0000256" key="5">
    <source>
        <dbReference type="ARBA" id="ARBA00022840"/>
    </source>
</evidence>
<evidence type="ECO:0000259" key="7">
    <source>
        <dbReference type="Pfam" id="PF02223"/>
    </source>
</evidence>
<dbReference type="GO" id="GO:0006233">
    <property type="term" value="P:dTDP biosynthetic process"/>
    <property type="evidence" value="ECO:0007669"/>
    <property type="project" value="InterPro"/>
</dbReference>
<dbReference type="GO" id="GO:0005524">
    <property type="term" value="F:ATP binding"/>
    <property type="evidence" value="ECO:0007669"/>
    <property type="project" value="UniProtKB-KW"/>
</dbReference>
<dbReference type="EMBL" id="JAGRRH010000019">
    <property type="protein sequence ID" value="KAG7349534.1"/>
    <property type="molecule type" value="Genomic_DNA"/>
</dbReference>
<keyword evidence="2" id="KW-0545">Nucleotide biosynthesis</keyword>
<dbReference type="GO" id="GO:0004798">
    <property type="term" value="F:dTMP kinase activity"/>
    <property type="evidence" value="ECO:0007669"/>
    <property type="project" value="InterPro"/>
</dbReference>
<evidence type="ECO:0000313" key="9">
    <source>
        <dbReference type="Proteomes" id="UP000693970"/>
    </source>
</evidence>
<dbReference type="GO" id="GO:0005739">
    <property type="term" value="C:mitochondrion"/>
    <property type="evidence" value="ECO:0007669"/>
    <property type="project" value="TreeGrafter"/>
</dbReference>
<sequence length="830" mass="94438">MSSIIDLSQRNDAYGGAVPHGIHGLYSSLAASATILRIAHAMGELDASVAKQDGENPKSGNKLLEDFFYQLDEMEREWNSPRRPLPPNPPCYHVVNGSDNKPRIQSYIVVVEGLDGSGKSSLVQNLVGALNETEASNPNTPNVQAMSMATPTQSMSNVRPVFDKRGGPVARAFYAVSNYMLQYEIQQLERQLGETANHDTILVAIVDRWYTSTVAYSVAWKNTNGDEQSIDELDSSIFAWPKDLRRPNMLFLLQVDDQVRRERVNHRNRKNAVEEEESSTKNSFNPWDRRLDQDENLGQRIMRSFERVAESFSSDERDQTTKVIRLDANQSQDKVLIDADRAVQEQLLDLASFRILRNPLQQFDRDPLRFFTLVSSEMKLCHPSTGKRLKHAPWAMQVAWDNLGREEASKESHIVIPPVLKTVGIHTVDRSGILFFMRNPFSIHEETNCASIVWVGGEYPYEQQWRAEGFIVRIGAQQCEILDFQPPPSLIAYTVACRQTEKEEKSNVDEIATAVAVQERLVETAVAYRQDLASIQDEQLQAVHGFRFVPMRMEVLMGGPSSPGGPRRYEWTREWKENWSSARLISPFRGANLITQQRFPAILKPITVGISGTHCAGKATIGRLIAELFDPWSPFDMELGEILRNQEVLADSGHRMGDGSGDSNASLWDDRVHQAEVNRDVQCTENGQNRIVETWHIGNLAWAMLRAENKKASQEDKNKLIARAKNAIRQHMNDRVVLLVHLTISPGDTVRRRRKNDKIKLRLPMGDEEKECTELHQYLDVHTQEYLREFQSELNVPVLQVDNSNDDDMKATLRTIVEFVNNQQWRRTMP</sequence>
<name>A0A9K3KT49_9STRA</name>
<evidence type="ECO:0000256" key="3">
    <source>
        <dbReference type="ARBA" id="ARBA00022741"/>
    </source>
</evidence>
<evidence type="ECO:0000256" key="1">
    <source>
        <dbReference type="ARBA" id="ARBA00022679"/>
    </source>
</evidence>
<organism evidence="8 9">
    <name type="scientific">Nitzschia inconspicua</name>
    <dbReference type="NCBI Taxonomy" id="303405"/>
    <lineage>
        <taxon>Eukaryota</taxon>
        <taxon>Sar</taxon>
        <taxon>Stramenopiles</taxon>
        <taxon>Ochrophyta</taxon>
        <taxon>Bacillariophyta</taxon>
        <taxon>Bacillariophyceae</taxon>
        <taxon>Bacillariophycidae</taxon>
        <taxon>Bacillariales</taxon>
        <taxon>Bacillariaceae</taxon>
        <taxon>Nitzschia</taxon>
    </lineage>
</organism>
<keyword evidence="9" id="KW-1185">Reference proteome</keyword>
<proteinExistence type="inferred from homology"/>
<accession>A0A9K3KT49</accession>
<keyword evidence="4" id="KW-0418">Kinase</keyword>
<keyword evidence="5" id="KW-0067">ATP-binding</keyword>
<evidence type="ECO:0000256" key="6">
    <source>
        <dbReference type="SAM" id="MobiDB-lite"/>
    </source>
</evidence>
<dbReference type="PANTHER" id="PTHR10344">
    <property type="entry name" value="THYMIDYLATE KINASE"/>
    <property type="match status" value="1"/>
</dbReference>
<dbReference type="InterPro" id="IPR018094">
    <property type="entry name" value="Thymidylate_kinase"/>
</dbReference>
<keyword evidence="3" id="KW-0547">Nucleotide-binding</keyword>
<dbReference type="InterPro" id="IPR039430">
    <property type="entry name" value="Thymidylate_kin-like_dom"/>
</dbReference>
<dbReference type="GO" id="GO:0006235">
    <property type="term" value="P:dTTP biosynthetic process"/>
    <property type="evidence" value="ECO:0007669"/>
    <property type="project" value="TreeGrafter"/>
</dbReference>
<protein>
    <submittedName>
        <fullName evidence="8">AAA domain containing protein</fullName>
    </submittedName>
</protein>
<feature type="domain" description="Thymidylate kinase-like" evidence="7">
    <location>
        <begin position="111"/>
        <end position="283"/>
    </location>
</feature>
<gene>
    <name evidence="8" type="ORF">IV203_012131</name>
</gene>
<reference evidence="8" key="1">
    <citation type="journal article" date="2021" name="Sci. Rep.">
        <title>Diploid genomic architecture of Nitzschia inconspicua, an elite biomass production diatom.</title>
        <authorList>
            <person name="Oliver A."/>
            <person name="Podell S."/>
            <person name="Pinowska A."/>
            <person name="Traller J.C."/>
            <person name="Smith S.R."/>
            <person name="McClure R."/>
            <person name="Beliaev A."/>
            <person name="Bohutskyi P."/>
            <person name="Hill E.A."/>
            <person name="Rabines A."/>
            <person name="Zheng H."/>
            <person name="Allen L.Z."/>
            <person name="Kuo A."/>
            <person name="Grigoriev I.V."/>
            <person name="Allen A.E."/>
            <person name="Hazlebeck D."/>
            <person name="Allen E.E."/>
        </authorList>
    </citation>
    <scope>NUCLEOTIDE SEQUENCE</scope>
    <source>
        <strain evidence="8">Hildebrandi</strain>
    </source>
</reference>
<dbReference type="HAMAP" id="MF_00165">
    <property type="entry name" value="Thymidylate_kinase"/>
    <property type="match status" value="1"/>
</dbReference>
<dbReference type="GO" id="GO:0006227">
    <property type="term" value="P:dUDP biosynthetic process"/>
    <property type="evidence" value="ECO:0007669"/>
    <property type="project" value="TreeGrafter"/>
</dbReference>
<dbReference type="GO" id="GO:0004550">
    <property type="term" value="F:nucleoside diphosphate kinase activity"/>
    <property type="evidence" value="ECO:0007669"/>
    <property type="project" value="TreeGrafter"/>
</dbReference>
<dbReference type="AlphaFoldDB" id="A0A9K3KT49"/>